<comment type="caution">
    <text evidence="3">The sequence shown here is derived from an EMBL/GenBank/DDBJ whole genome shotgun (WGS) entry which is preliminary data.</text>
</comment>
<dbReference type="PANTHER" id="PTHR31973">
    <property type="entry name" value="POLYPROTEIN, PUTATIVE-RELATED"/>
    <property type="match status" value="1"/>
</dbReference>
<evidence type="ECO:0000256" key="1">
    <source>
        <dbReference type="PROSITE-ProRule" id="PRU00325"/>
    </source>
</evidence>
<sequence length="275" mass="31813">MISELLREYIIQIDYNFTLCSRNIAIKIIYRDYDKLFAQLPAFLHTLQLWNPGTLYEFQTTSDDRFKYIFLALGPCISAFQESSRPVVMIDGTHLKGKNRRLPISIGQTYSRYVSIRIGEHARIPELELIWDHVLTQEAINKLSKNVEYRRCFAIRCTSLAHLWKIKVGRETYMVDLQHLTCDCHEFELDLIPCNHVVATSRYSGGHIYDFLDRCYKTKTLVNMYDSVIMGLPRSEDWILPPYGSPPVLAPLIKKQAGRPRMSRAWGGVEASSSL</sequence>
<organism evidence="3 4">
    <name type="scientific">Perilla frutescens var. hirtella</name>
    <name type="common">Perilla citriodora</name>
    <name type="synonym">Perilla setoyensis</name>
    <dbReference type="NCBI Taxonomy" id="608512"/>
    <lineage>
        <taxon>Eukaryota</taxon>
        <taxon>Viridiplantae</taxon>
        <taxon>Streptophyta</taxon>
        <taxon>Embryophyta</taxon>
        <taxon>Tracheophyta</taxon>
        <taxon>Spermatophyta</taxon>
        <taxon>Magnoliopsida</taxon>
        <taxon>eudicotyledons</taxon>
        <taxon>Gunneridae</taxon>
        <taxon>Pentapetalae</taxon>
        <taxon>asterids</taxon>
        <taxon>lamiids</taxon>
        <taxon>Lamiales</taxon>
        <taxon>Lamiaceae</taxon>
        <taxon>Nepetoideae</taxon>
        <taxon>Elsholtzieae</taxon>
        <taxon>Perilla</taxon>
    </lineage>
</organism>
<accession>A0AAD4PG54</accession>
<protein>
    <recommendedName>
        <fullName evidence="2">SWIM-type domain-containing protein</fullName>
    </recommendedName>
</protein>
<evidence type="ECO:0000313" key="4">
    <source>
        <dbReference type="Proteomes" id="UP001190926"/>
    </source>
</evidence>
<keyword evidence="1" id="KW-0862">Zinc</keyword>
<dbReference type="PROSITE" id="PS50966">
    <property type="entry name" value="ZF_SWIM"/>
    <property type="match status" value="1"/>
</dbReference>
<gene>
    <name evidence="3" type="ORF">C2S53_000553</name>
</gene>
<evidence type="ECO:0000313" key="3">
    <source>
        <dbReference type="EMBL" id="KAH6837835.1"/>
    </source>
</evidence>
<evidence type="ECO:0000259" key="2">
    <source>
        <dbReference type="PROSITE" id="PS50966"/>
    </source>
</evidence>
<dbReference type="EMBL" id="SDAM02000006">
    <property type="protein sequence ID" value="KAH6837835.1"/>
    <property type="molecule type" value="Genomic_DNA"/>
</dbReference>
<dbReference type="Pfam" id="PF04434">
    <property type="entry name" value="SWIM"/>
    <property type="match status" value="1"/>
</dbReference>
<name>A0AAD4PG54_PERFH</name>
<dbReference type="Proteomes" id="UP001190926">
    <property type="component" value="Unassembled WGS sequence"/>
</dbReference>
<dbReference type="PANTHER" id="PTHR31973:SF195">
    <property type="entry name" value="MUDR FAMILY TRANSPOSASE"/>
    <property type="match status" value="1"/>
</dbReference>
<dbReference type="AlphaFoldDB" id="A0AAD4PG54"/>
<keyword evidence="4" id="KW-1185">Reference proteome</keyword>
<reference evidence="3 4" key="1">
    <citation type="journal article" date="2021" name="Nat. Commun.">
        <title>Incipient diploidization of the medicinal plant Perilla within 10,000 years.</title>
        <authorList>
            <person name="Zhang Y."/>
            <person name="Shen Q."/>
            <person name="Leng L."/>
            <person name="Zhang D."/>
            <person name="Chen S."/>
            <person name="Shi Y."/>
            <person name="Ning Z."/>
            <person name="Chen S."/>
        </authorList>
    </citation>
    <scope>NUCLEOTIDE SEQUENCE [LARGE SCALE GENOMIC DNA]</scope>
    <source>
        <strain evidence="4">cv. PC099</strain>
    </source>
</reference>
<keyword evidence="1" id="KW-0479">Metal-binding</keyword>
<proteinExistence type="predicted"/>
<feature type="domain" description="SWIM-type" evidence="2">
    <location>
        <begin position="173"/>
        <end position="205"/>
    </location>
</feature>
<dbReference type="InterPro" id="IPR007527">
    <property type="entry name" value="Znf_SWIM"/>
</dbReference>
<keyword evidence="1" id="KW-0863">Zinc-finger</keyword>
<dbReference type="GO" id="GO:0008270">
    <property type="term" value="F:zinc ion binding"/>
    <property type="evidence" value="ECO:0007669"/>
    <property type="project" value="UniProtKB-KW"/>
</dbReference>